<keyword evidence="11" id="KW-1185">Reference proteome</keyword>
<feature type="transmembrane region" description="Helical" evidence="8">
    <location>
        <begin position="296"/>
        <end position="316"/>
    </location>
</feature>
<feature type="transmembrane region" description="Helical" evidence="8">
    <location>
        <begin position="398"/>
        <end position="416"/>
    </location>
</feature>
<keyword evidence="7" id="KW-0046">Antibiotic resistance</keyword>
<proteinExistence type="predicted"/>
<evidence type="ECO:0000256" key="2">
    <source>
        <dbReference type="ARBA" id="ARBA00022448"/>
    </source>
</evidence>
<evidence type="ECO:0000313" key="10">
    <source>
        <dbReference type="EMBL" id="MCN9244642.1"/>
    </source>
</evidence>
<evidence type="ECO:0000256" key="4">
    <source>
        <dbReference type="ARBA" id="ARBA00022692"/>
    </source>
</evidence>
<feature type="transmembrane region" description="Helical" evidence="8">
    <location>
        <begin position="455"/>
        <end position="477"/>
    </location>
</feature>
<feature type="domain" description="Major facilitator superfamily (MFS) profile" evidence="9">
    <location>
        <begin position="9"/>
        <end position="482"/>
    </location>
</feature>
<dbReference type="InterPro" id="IPR020846">
    <property type="entry name" value="MFS_dom"/>
</dbReference>
<protein>
    <submittedName>
        <fullName evidence="10">MFS transporter</fullName>
    </submittedName>
</protein>
<keyword evidence="5 8" id="KW-1133">Transmembrane helix</keyword>
<dbReference type="CDD" id="cd17321">
    <property type="entry name" value="MFS_MMR_MDR_like"/>
    <property type="match status" value="1"/>
</dbReference>
<evidence type="ECO:0000256" key="5">
    <source>
        <dbReference type="ARBA" id="ARBA00022989"/>
    </source>
</evidence>
<feature type="transmembrane region" description="Helical" evidence="8">
    <location>
        <begin position="159"/>
        <end position="183"/>
    </location>
</feature>
<dbReference type="PANTHER" id="PTHR42718">
    <property type="entry name" value="MAJOR FACILITATOR SUPERFAMILY MULTIDRUG TRANSPORTER MFSC"/>
    <property type="match status" value="1"/>
</dbReference>
<keyword evidence="6 8" id="KW-0472">Membrane</keyword>
<sequence>MRLDRAWLGLALLTLPTLLVALDTTALLLALPRLSADLGAGTVQQLWISDSYGLMVAGLVITMGTLGDRIGRRRLLMIGAAAFAVLSVVAAFAVNPLMLIVTRALLGVAGATLAPSTLALITSMFRDERRRGTAIAIWATCQFTGGALGPVLAGFLLQYFWWGSVFLLAVPAMALLLLAGPALLPEFRSDRAGRLDLASVGLSLVAVLLMVYGVKQLTVEGVTVVPAAALTVGAAVAALFVRRQLWLTDPLLDLRLLRNRPFTAVLVALVLAGLAMAGTGLLVTQYLQSVLGYSPFASAVLFAPMGLGVAVGTMAAPTLARRMKQTTAIAGGLAASALGGLLLVGVDGTGGLPLVMTGIAVLALGTGPLFALGTGLVLGSVPPERAGSAASMSETGNYFGGSLGFALLGVVAAVVYRSRMGGTSDSLSGAVAAARRLPGDQGAELLRAARAAFTVSLHVIGVIAAIVFAGLSVLVLAMRPATRTAPAPLPEHARQES</sequence>
<feature type="transmembrane region" description="Helical" evidence="8">
    <location>
        <begin position="46"/>
        <end position="63"/>
    </location>
</feature>
<dbReference type="EMBL" id="JAMWMR010000040">
    <property type="protein sequence ID" value="MCN9244642.1"/>
    <property type="molecule type" value="Genomic_DNA"/>
</dbReference>
<dbReference type="RefSeq" id="WP_252428454.1">
    <property type="nucleotide sequence ID" value="NZ_JAMWMR010000040.1"/>
</dbReference>
<keyword evidence="3" id="KW-1003">Cell membrane</keyword>
<dbReference type="SUPFAM" id="SSF103473">
    <property type="entry name" value="MFS general substrate transporter"/>
    <property type="match status" value="1"/>
</dbReference>
<dbReference type="InterPro" id="IPR011701">
    <property type="entry name" value="MFS"/>
</dbReference>
<evidence type="ECO:0000256" key="3">
    <source>
        <dbReference type="ARBA" id="ARBA00022475"/>
    </source>
</evidence>
<evidence type="ECO:0000256" key="7">
    <source>
        <dbReference type="ARBA" id="ARBA00023251"/>
    </source>
</evidence>
<dbReference type="Gene3D" id="1.20.1250.20">
    <property type="entry name" value="MFS general substrate transporter like domains"/>
    <property type="match status" value="1"/>
</dbReference>
<keyword evidence="4 8" id="KW-0812">Transmembrane</keyword>
<feature type="transmembrane region" description="Helical" evidence="8">
    <location>
        <begin position="75"/>
        <end position="94"/>
    </location>
</feature>
<reference evidence="10 11" key="1">
    <citation type="submission" date="2022-05" db="EMBL/GenBank/DDBJ databases">
        <title>Streptomyces sp. nov. RY43-2 isolated from soil of a peat swamp forest.</title>
        <authorList>
            <person name="Kanchanasin P."/>
            <person name="Tanasupawat S."/>
            <person name="Phongsopitanun W."/>
        </authorList>
    </citation>
    <scope>NUCLEOTIDE SEQUENCE [LARGE SCALE GENOMIC DNA]</scope>
    <source>
        <strain evidence="10 11">RY43-2</strain>
    </source>
</reference>
<comment type="subcellular location">
    <subcellularLocation>
        <location evidence="1">Cell membrane</location>
        <topology evidence="1">Multi-pass membrane protein</topology>
    </subcellularLocation>
</comment>
<accession>A0ABT0ZM23</accession>
<dbReference type="Pfam" id="PF07690">
    <property type="entry name" value="MFS_1"/>
    <property type="match status" value="1"/>
</dbReference>
<evidence type="ECO:0000256" key="8">
    <source>
        <dbReference type="SAM" id="Phobius"/>
    </source>
</evidence>
<gene>
    <name evidence="10" type="ORF">NGF19_28325</name>
</gene>
<feature type="transmembrane region" description="Helical" evidence="8">
    <location>
        <begin position="100"/>
        <end position="121"/>
    </location>
</feature>
<dbReference type="PANTHER" id="PTHR42718:SF47">
    <property type="entry name" value="METHYL VIOLOGEN RESISTANCE PROTEIN SMVA"/>
    <property type="match status" value="1"/>
</dbReference>
<feature type="transmembrane region" description="Helical" evidence="8">
    <location>
        <begin position="221"/>
        <end position="241"/>
    </location>
</feature>
<evidence type="ECO:0000256" key="1">
    <source>
        <dbReference type="ARBA" id="ARBA00004651"/>
    </source>
</evidence>
<evidence type="ECO:0000256" key="6">
    <source>
        <dbReference type="ARBA" id="ARBA00023136"/>
    </source>
</evidence>
<dbReference type="PROSITE" id="PS50850">
    <property type="entry name" value="MFS"/>
    <property type="match status" value="1"/>
</dbReference>
<organism evidence="10 11">
    <name type="scientific">Streptomyces macrolidinus</name>
    <dbReference type="NCBI Taxonomy" id="2952607"/>
    <lineage>
        <taxon>Bacteria</taxon>
        <taxon>Bacillati</taxon>
        <taxon>Actinomycetota</taxon>
        <taxon>Actinomycetes</taxon>
        <taxon>Kitasatosporales</taxon>
        <taxon>Streptomycetaceae</taxon>
        <taxon>Streptomyces</taxon>
    </lineage>
</organism>
<feature type="transmembrane region" description="Helical" evidence="8">
    <location>
        <begin position="328"/>
        <end position="346"/>
    </location>
</feature>
<comment type="caution">
    <text evidence="10">The sequence shown here is derived from an EMBL/GenBank/DDBJ whole genome shotgun (WGS) entry which is preliminary data.</text>
</comment>
<evidence type="ECO:0000259" key="9">
    <source>
        <dbReference type="PROSITE" id="PS50850"/>
    </source>
</evidence>
<dbReference type="InterPro" id="IPR036259">
    <property type="entry name" value="MFS_trans_sf"/>
</dbReference>
<feature type="transmembrane region" description="Helical" evidence="8">
    <location>
        <begin position="133"/>
        <end position="153"/>
    </location>
</feature>
<feature type="transmembrane region" description="Helical" evidence="8">
    <location>
        <begin position="195"/>
        <end position="215"/>
    </location>
</feature>
<name>A0ABT0ZM23_9ACTN</name>
<keyword evidence="2" id="KW-0813">Transport</keyword>
<evidence type="ECO:0000313" key="11">
    <source>
        <dbReference type="Proteomes" id="UP001523219"/>
    </source>
</evidence>
<feature type="transmembrane region" description="Helical" evidence="8">
    <location>
        <begin position="262"/>
        <end position="284"/>
    </location>
</feature>
<feature type="transmembrane region" description="Helical" evidence="8">
    <location>
        <begin position="352"/>
        <end position="378"/>
    </location>
</feature>
<dbReference type="Proteomes" id="UP001523219">
    <property type="component" value="Unassembled WGS sequence"/>
</dbReference>